<dbReference type="PANTHER" id="PTHR30353">
    <property type="entry name" value="INNER MEMBRANE PROTEIN DEDA-RELATED"/>
    <property type="match status" value="1"/>
</dbReference>
<feature type="transmembrane region" description="Helical" evidence="7">
    <location>
        <begin position="12"/>
        <end position="33"/>
    </location>
</feature>
<feature type="region of interest" description="Disordered" evidence="8">
    <location>
        <begin position="160"/>
        <end position="185"/>
    </location>
</feature>
<feature type="transmembrane region" description="Helical" evidence="7">
    <location>
        <begin position="128"/>
        <end position="149"/>
    </location>
</feature>
<feature type="transmembrane region" description="Helical" evidence="7">
    <location>
        <begin position="95"/>
        <end position="122"/>
    </location>
</feature>
<evidence type="ECO:0000259" key="9">
    <source>
        <dbReference type="Pfam" id="PF09335"/>
    </source>
</evidence>
<keyword evidence="6 7" id="KW-0472">Membrane</keyword>
<evidence type="ECO:0000256" key="6">
    <source>
        <dbReference type="ARBA" id="ARBA00023136"/>
    </source>
</evidence>
<comment type="caution">
    <text evidence="7">Lacks conserved residue(s) required for the propagation of feature annotation.</text>
</comment>
<comment type="caution">
    <text evidence="10">The sequence shown here is derived from an EMBL/GenBank/DDBJ whole genome shotgun (WGS) entry which is preliminary data.</text>
</comment>
<accession>A0ABP9GC42</accession>
<name>A0ABP9GC42_9ACTN</name>
<dbReference type="RefSeq" id="WP_345556244.1">
    <property type="nucleotide sequence ID" value="NZ_BAABIK010000008.1"/>
</dbReference>
<comment type="similarity">
    <text evidence="2 7">Belongs to the DedA family.</text>
</comment>
<keyword evidence="5 7" id="KW-1133">Transmembrane helix</keyword>
<feature type="domain" description="VTT" evidence="9">
    <location>
        <begin position="11"/>
        <end position="114"/>
    </location>
</feature>
<organism evidence="10 11">
    <name type="scientific">Streptomonospora halophila</name>
    <dbReference type="NCBI Taxonomy" id="427369"/>
    <lineage>
        <taxon>Bacteria</taxon>
        <taxon>Bacillati</taxon>
        <taxon>Actinomycetota</taxon>
        <taxon>Actinomycetes</taxon>
        <taxon>Streptosporangiales</taxon>
        <taxon>Nocardiopsidaceae</taxon>
        <taxon>Streptomonospora</taxon>
    </lineage>
</organism>
<dbReference type="EMBL" id="BAABIK010000008">
    <property type="protein sequence ID" value="GAA4937512.1"/>
    <property type="molecule type" value="Genomic_DNA"/>
</dbReference>
<evidence type="ECO:0000313" key="10">
    <source>
        <dbReference type="EMBL" id="GAA4937512.1"/>
    </source>
</evidence>
<dbReference type="PANTHER" id="PTHR30353:SF0">
    <property type="entry name" value="TRANSMEMBRANE PROTEIN"/>
    <property type="match status" value="1"/>
</dbReference>
<protein>
    <recommendedName>
        <fullName evidence="9">VTT domain-containing protein</fullName>
    </recommendedName>
</protein>
<evidence type="ECO:0000256" key="5">
    <source>
        <dbReference type="ARBA" id="ARBA00022989"/>
    </source>
</evidence>
<evidence type="ECO:0000256" key="4">
    <source>
        <dbReference type="ARBA" id="ARBA00022692"/>
    </source>
</evidence>
<dbReference type="Proteomes" id="UP001499993">
    <property type="component" value="Unassembled WGS sequence"/>
</dbReference>
<evidence type="ECO:0000256" key="1">
    <source>
        <dbReference type="ARBA" id="ARBA00004651"/>
    </source>
</evidence>
<sequence>MDYGFLDGQPFWIVYAALFAIAFARTQTIYWIGRGVGAGLHRSRMAERIGERLARAERLINRFGPPVVTVSYATVGIQSAIHLSAGAMRMSYWRYLAAMLPGCAGWAAIYSLGGLAVLAVWWDLFLHSPALAAAVGVLVAAAATAVVLLRRRRMRLRGDRPDEVRAAPESAAEAEPERAEDSRSS</sequence>
<evidence type="ECO:0000313" key="11">
    <source>
        <dbReference type="Proteomes" id="UP001499993"/>
    </source>
</evidence>
<dbReference type="Pfam" id="PF09335">
    <property type="entry name" value="VTT_dom"/>
    <property type="match status" value="1"/>
</dbReference>
<evidence type="ECO:0000256" key="8">
    <source>
        <dbReference type="SAM" id="MobiDB-lite"/>
    </source>
</evidence>
<dbReference type="InterPro" id="IPR032818">
    <property type="entry name" value="DedA-like"/>
</dbReference>
<evidence type="ECO:0000256" key="7">
    <source>
        <dbReference type="RuleBase" id="RU367016"/>
    </source>
</evidence>
<keyword evidence="4 7" id="KW-0812">Transmembrane</keyword>
<evidence type="ECO:0000256" key="3">
    <source>
        <dbReference type="ARBA" id="ARBA00022475"/>
    </source>
</evidence>
<feature type="compositionally biased region" description="Basic and acidic residues" evidence="8">
    <location>
        <begin position="175"/>
        <end position="185"/>
    </location>
</feature>
<dbReference type="InterPro" id="IPR032816">
    <property type="entry name" value="VTT_dom"/>
</dbReference>
<reference evidence="11" key="1">
    <citation type="journal article" date="2019" name="Int. J. Syst. Evol. Microbiol.">
        <title>The Global Catalogue of Microorganisms (GCM) 10K type strain sequencing project: providing services to taxonomists for standard genome sequencing and annotation.</title>
        <authorList>
            <consortium name="The Broad Institute Genomics Platform"/>
            <consortium name="The Broad Institute Genome Sequencing Center for Infectious Disease"/>
            <person name="Wu L."/>
            <person name="Ma J."/>
        </authorList>
    </citation>
    <scope>NUCLEOTIDE SEQUENCE [LARGE SCALE GENOMIC DNA]</scope>
    <source>
        <strain evidence="11">JCM 18123</strain>
    </source>
</reference>
<keyword evidence="3 7" id="KW-1003">Cell membrane</keyword>
<evidence type="ECO:0000256" key="2">
    <source>
        <dbReference type="ARBA" id="ARBA00010792"/>
    </source>
</evidence>
<gene>
    <name evidence="10" type="ORF">GCM10023224_18250</name>
</gene>
<proteinExistence type="inferred from homology"/>
<keyword evidence="11" id="KW-1185">Reference proteome</keyword>
<comment type="subcellular location">
    <subcellularLocation>
        <location evidence="1 7">Cell membrane</location>
        <topology evidence="1 7">Multi-pass membrane protein</topology>
    </subcellularLocation>
</comment>